<evidence type="ECO:0000259" key="5">
    <source>
        <dbReference type="Pfam" id="PF07833"/>
    </source>
</evidence>
<evidence type="ECO:0000256" key="2">
    <source>
        <dbReference type="ARBA" id="ARBA00022801"/>
    </source>
</evidence>
<keyword evidence="2" id="KW-0378">Hydrolase</keyword>
<keyword evidence="1" id="KW-0645">Protease</keyword>
<sequence>MKKMVQKLVLSLFAVGLAAAPLSGLQAVQTASAASTAVQSKIQVYLDGKKIAFQPDPIQEKGTTLVPMRPLFEALGANISWNEQTQTVIAKKDNTVISLKIGSTRAAVNNKSLVLDVPAKVVNGATLVPLRFVGESLDASIKWEASSRSIHITSAEQRNEDNWKKIEESKLTVAQNVALNDNKVVMIETDRSQGSGVVVGKRLILTNYHVMTSTKSAKATTLNGKEFKVEGLVAYNKDADLALIQTSTDIGISSVTLGDDKEIRKGDKIIAIGSPRGVRNTVSQGLISNIYFENGVQHFQINAPIDHGSSGGGLFDEFGNLIGLTTSKVEGSSADLNFAVSVYSIYKLLDDYEQSGSKNPAFLPSTLPDTLKGASNEEIAKLMEKEFGGIQTENGTTTLQNWKVSRDSQGWLVITANMEPAFYMIYAESIAPYNRLWALRTLGDLKQMLPDDTIELIVYYEQTFNYEPRGLNPGEVTALGDGKWKVRYPIIHAQVKERAHVDIRT</sequence>
<feature type="signal peptide" evidence="4">
    <location>
        <begin position="1"/>
        <end position="33"/>
    </location>
</feature>
<dbReference type="Pfam" id="PF13365">
    <property type="entry name" value="Trypsin_2"/>
    <property type="match status" value="1"/>
</dbReference>
<dbReference type="InterPro" id="IPR051201">
    <property type="entry name" value="Chloro_Bact_Ser_Proteases"/>
</dbReference>
<keyword evidence="3" id="KW-0720">Serine protease</keyword>
<keyword evidence="7" id="KW-1185">Reference proteome</keyword>
<dbReference type="AlphaFoldDB" id="A0A934J714"/>
<dbReference type="InterPro" id="IPR036582">
    <property type="entry name" value="Mao_N_sf"/>
</dbReference>
<feature type="domain" description="Copper amine oxidase-like N-terminal" evidence="5">
    <location>
        <begin position="46"/>
        <end position="152"/>
    </location>
</feature>
<evidence type="ECO:0000256" key="1">
    <source>
        <dbReference type="ARBA" id="ARBA00022670"/>
    </source>
</evidence>
<dbReference type="InterPro" id="IPR012854">
    <property type="entry name" value="Cu_amine_oxidase-like_N"/>
</dbReference>
<dbReference type="SUPFAM" id="SSF50494">
    <property type="entry name" value="Trypsin-like serine proteases"/>
    <property type="match status" value="1"/>
</dbReference>
<keyword evidence="4" id="KW-0732">Signal</keyword>
<feature type="chain" id="PRO_5036953121" evidence="4">
    <location>
        <begin position="34"/>
        <end position="505"/>
    </location>
</feature>
<dbReference type="InterPro" id="IPR001940">
    <property type="entry name" value="Peptidase_S1C"/>
</dbReference>
<dbReference type="Pfam" id="PF07833">
    <property type="entry name" value="Cu_amine_oxidN1"/>
    <property type="match status" value="1"/>
</dbReference>
<dbReference type="GO" id="GO:0006508">
    <property type="term" value="P:proteolysis"/>
    <property type="evidence" value="ECO:0007669"/>
    <property type="project" value="UniProtKB-KW"/>
</dbReference>
<dbReference type="PRINTS" id="PR00834">
    <property type="entry name" value="PROTEASES2C"/>
</dbReference>
<evidence type="ECO:0000256" key="3">
    <source>
        <dbReference type="ARBA" id="ARBA00022825"/>
    </source>
</evidence>
<dbReference type="EMBL" id="JAELUP010000027">
    <property type="protein sequence ID" value="MBJ6361468.1"/>
    <property type="molecule type" value="Genomic_DNA"/>
</dbReference>
<dbReference type="SUPFAM" id="SSF55383">
    <property type="entry name" value="Copper amine oxidase, domain N"/>
    <property type="match status" value="1"/>
</dbReference>
<dbReference type="Proteomes" id="UP000640274">
    <property type="component" value="Unassembled WGS sequence"/>
</dbReference>
<evidence type="ECO:0000313" key="6">
    <source>
        <dbReference type="EMBL" id="MBJ6361468.1"/>
    </source>
</evidence>
<name>A0A934J714_9BACL</name>
<reference evidence="6" key="1">
    <citation type="submission" date="2020-12" db="EMBL/GenBank/DDBJ databases">
        <authorList>
            <person name="Huq M.A."/>
        </authorList>
    </citation>
    <scope>NUCLEOTIDE SEQUENCE</scope>
    <source>
        <strain evidence="6">MAHUQ-46</strain>
    </source>
</reference>
<organism evidence="6 7">
    <name type="scientific">Paenibacillus roseus</name>
    <dbReference type="NCBI Taxonomy" id="2798579"/>
    <lineage>
        <taxon>Bacteria</taxon>
        <taxon>Bacillati</taxon>
        <taxon>Bacillota</taxon>
        <taxon>Bacilli</taxon>
        <taxon>Bacillales</taxon>
        <taxon>Paenibacillaceae</taxon>
        <taxon>Paenibacillus</taxon>
    </lineage>
</organism>
<dbReference type="RefSeq" id="WP_199019017.1">
    <property type="nucleotide sequence ID" value="NZ_JAELUP010000027.1"/>
</dbReference>
<dbReference type="PANTHER" id="PTHR43343:SF3">
    <property type="entry name" value="PROTEASE DO-LIKE 8, CHLOROPLASTIC"/>
    <property type="match status" value="1"/>
</dbReference>
<evidence type="ECO:0000313" key="7">
    <source>
        <dbReference type="Proteomes" id="UP000640274"/>
    </source>
</evidence>
<dbReference type="Gene3D" id="2.40.10.120">
    <property type="match status" value="1"/>
</dbReference>
<gene>
    <name evidence="6" type="ORF">JFN88_09145</name>
</gene>
<comment type="caution">
    <text evidence="6">The sequence shown here is derived from an EMBL/GenBank/DDBJ whole genome shotgun (WGS) entry which is preliminary data.</text>
</comment>
<accession>A0A934J714</accession>
<dbReference type="GO" id="GO:0004252">
    <property type="term" value="F:serine-type endopeptidase activity"/>
    <property type="evidence" value="ECO:0007669"/>
    <property type="project" value="InterPro"/>
</dbReference>
<dbReference type="Gene3D" id="3.30.457.10">
    <property type="entry name" value="Copper amine oxidase-like, N-terminal domain"/>
    <property type="match status" value="1"/>
</dbReference>
<protein>
    <submittedName>
        <fullName evidence="6">Trypsin-like peptidase domain-containing protein</fullName>
    </submittedName>
</protein>
<proteinExistence type="predicted"/>
<dbReference type="InterPro" id="IPR009003">
    <property type="entry name" value="Peptidase_S1_PA"/>
</dbReference>
<evidence type="ECO:0000256" key="4">
    <source>
        <dbReference type="SAM" id="SignalP"/>
    </source>
</evidence>
<dbReference type="PANTHER" id="PTHR43343">
    <property type="entry name" value="PEPTIDASE S12"/>
    <property type="match status" value="1"/>
</dbReference>